<feature type="transmembrane region" description="Helical" evidence="1">
    <location>
        <begin position="12"/>
        <end position="28"/>
    </location>
</feature>
<dbReference type="RefSeq" id="WP_193179032.1">
    <property type="nucleotide sequence ID" value="NZ_JACVXA010000003.1"/>
</dbReference>
<dbReference type="EMBL" id="JACVXA010000003">
    <property type="protein sequence ID" value="MBE3636851.1"/>
    <property type="molecule type" value="Genomic_DNA"/>
</dbReference>
<evidence type="ECO:0000256" key="1">
    <source>
        <dbReference type="SAM" id="Phobius"/>
    </source>
</evidence>
<sequence length="62" mass="7084">MPDLNHPFFRPLWRRVLITVFCLGWALFEAVAGGPFWAVLTGGLGLWCAWGFFVTFDPRDDP</sequence>
<evidence type="ECO:0008006" key="4">
    <source>
        <dbReference type="Google" id="ProtNLM"/>
    </source>
</evidence>
<keyword evidence="1" id="KW-1133">Transmembrane helix</keyword>
<evidence type="ECO:0000313" key="3">
    <source>
        <dbReference type="Proteomes" id="UP000609121"/>
    </source>
</evidence>
<comment type="caution">
    <text evidence="2">The sequence shown here is derived from an EMBL/GenBank/DDBJ whole genome shotgun (WGS) entry which is preliminary data.</text>
</comment>
<name>A0A8J6Z5B2_9RHOB</name>
<proteinExistence type="predicted"/>
<keyword evidence="3" id="KW-1185">Reference proteome</keyword>
<dbReference type="Proteomes" id="UP000609121">
    <property type="component" value="Unassembled WGS sequence"/>
</dbReference>
<gene>
    <name evidence="2" type="ORF">ICN82_01375</name>
</gene>
<dbReference type="AlphaFoldDB" id="A0A8J6Z5B2"/>
<keyword evidence="1" id="KW-0812">Transmembrane</keyword>
<evidence type="ECO:0000313" key="2">
    <source>
        <dbReference type="EMBL" id="MBE3636851.1"/>
    </source>
</evidence>
<keyword evidence="1" id="KW-0472">Membrane</keyword>
<organism evidence="2 3">
    <name type="scientific">Mangrovicoccus algicola</name>
    <dbReference type="NCBI Taxonomy" id="2771008"/>
    <lineage>
        <taxon>Bacteria</taxon>
        <taxon>Pseudomonadati</taxon>
        <taxon>Pseudomonadota</taxon>
        <taxon>Alphaproteobacteria</taxon>
        <taxon>Rhodobacterales</taxon>
        <taxon>Paracoccaceae</taxon>
        <taxon>Mangrovicoccus</taxon>
    </lineage>
</organism>
<feature type="transmembrane region" description="Helical" evidence="1">
    <location>
        <begin position="34"/>
        <end position="56"/>
    </location>
</feature>
<accession>A0A8J6Z5B2</accession>
<protein>
    <recommendedName>
        <fullName evidence="4">DUF3329 domain-containing protein</fullName>
    </recommendedName>
</protein>
<reference evidence="2" key="1">
    <citation type="submission" date="2020-09" db="EMBL/GenBank/DDBJ databases">
        <title>A novel bacterium of genus Mangrovicoccus, isolated from South China Sea.</title>
        <authorList>
            <person name="Huang H."/>
            <person name="Mo K."/>
            <person name="Hu Y."/>
        </authorList>
    </citation>
    <scope>NUCLEOTIDE SEQUENCE</scope>
    <source>
        <strain evidence="2">HB182678</strain>
    </source>
</reference>